<keyword evidence="1" id="KW-0862">Zinc</keyword>
<organism evidence="4">
    <name type="scientific">Brachypodium distachyon</name>
    <name type="common">Purple false brome</name>
    <name type="synonym">Trachynia distachya</name>
    <dbReference type="NCBI Taxonomy" id="15368"/>
    <lineage>
        <taxon>Eukaryota</taxon>
        <taxon>Viridiplantae</taxon>
        <taxon>Streptophyta</taxon>
        <taxon>Embryophyta</taxon>
        <taxon>Tracheophyta</taxon>
        <taxon>Spermatophyta</taxon>
        <taxon>Magnoliopsida</taxon>
        <taxon>Liliopsida</taxon>
        <taxon>Poales</taxon>
        <taxon>Poaceae</taxon>
        <taxon>BOP clade</taxon>
        <taxon>Pooideae</taxon>
        <taxon>Stipodae</taxon>
        <taxon>Brachypodieae</taxon>
        <taxon>Brachypodium</taxon>
    </lineage>
</organism>
<gene>
    <name evidence="4" type="ORF">BRADI_4g14118v3</name>
</gene>
<evidence type="ECO:0000313" key="6">
    <source>
        <dbReference type="Proteomes" id="UP000008810"/>
    </source>
</evidence>
<sequence>MHFRPSHFRPPAHPSIAEVVEFRVGELMCGHAPHRTVTVPSRLDQVDRVGNRWNSPLSSPRPIQSLGTLDTGQEVAATATPHGLKSGFAAAEDGARKTYKEALLTPVPRRRRNRPTRRKKMSGRDARPRRPEERGGGGGGRGPPPTMRTGTGGGRGSSYYSDQEWRRKAGDGSSAAAKSTLTPAEKVTSSVVASGGGTKALVCFKCNQEGHSSKDCQVEVLCLICEKNMHVTARCVWPTQAKPVMQTVGLGSPDLGFFMPQHARVPKQQDKTSTLGLIQVTQGHVYPSMLQEGLASQFPWQWRWNVTKQGNGFLVPFPSAETLGMLVEFEDFKLRGSNSYIRILRAESVIKPKGRMHTIWARAEGVPNDMKHYKGICEIGSLIGAVEEVDMKILHELGIVRFKAHVKSVQKIPKVKEFGIPPMLFDVSFSVERIEVKGLYDGR</sequence>
<dbReference type="GO" id="GO:0003676">
    <property type="term" value="F:nucleic acid binding"/>
    <property type="evidence" value="ECO:0007669"/>
    <property type="project" value="InterPro"/>
</dbReference>
<evidence type="ECO:0000313" key="5">
    <source>
        <dbReference type="EnsemblPlants" id="PNT63319"/>
    </source>
</evidence>
<dbReference type="InterPro" id="IPR036875">
    <property type="entry name" value="Znf_CCHC_sf"/>
</dbReference>
<dbReference type="EMBL" id="CM000883">
    <property type="protein sequence ID" value="PNT63319.1"/>
    <property type="molecule type" value="Genomic_DNA"/>
</dbReference>
<dbReference type="InParanoid" id="A0A2K2CMS7"/>
<feature type="compositionally biased region" description="Basic residues" evidence="2">
    <location>
        <begin position="108"/>
        <end position="121"/>
    </location>
</feature>
<dbReference type="PANTHER" id="PTHR33170:SF34">
    <property type="entry name" value="OS05G0102200 PROTEIN"/>
    <property type="match status" value="1"/>
</dbReference>
<dbReference type="Gramene" id="PNT63319">
    <property type="protein sequence ID" value="PNT63319"/>
    <property type="gene ID" value="BRADI_4g14118v3"/>
</dbReference>
<keyword evidence="6" id="KW-1185">Reference proteome</keyword>
<reference evidence="4 5" key="1">
    <citation type="journal article" date="2010" name="Nature">
        <title>Genome sequencing and analysis of the model grass Brachypodium distachyon.</title>
        <authorList>
            <consortium name="International Brachypodium Initiative"/>
        </authorList>
    </citation>
    <scope>NUCLEOTIDE SEQUENCE [LARGE SCALE GENOMIC DNA]</scope>
    <source>
        <strain evidence="4 5">Bd21</strain>
    </source>
</reference>
<dbReference type="InterPro" id="IPR001878">
    <property type="entry name" value="Znf_CCHC"/>
</dbReference>
<dbReference type="Gene3D" id="4.10.60.10">
    <property type="entry name" value="Zinc finger, CCHC-type"/>
    <property type="match status" value="1"/>
</dbReference>
<protein>
    <recommendedName>
        <fullName evidence="3">CCHC-type domain-containing protein</fullName>
    </recommendedName>
</protein>
<dbReference type="Pfam" id="PF00098">
    <property type="entry name" value="zf-CCHC"/>
    <property type="match status" value="1"/>
</dbReference>
<reference evidence="4" key="2">
    <citation type="submission" date="2017-06" db="EMBL/GenBank/DDBJ databases">
        <title>WGS assembly of Brachypodium distachyon.</title>
        <authorList>
            <consortium name="The International Brachypodium Initiative"/>
            <person name="Lucas S."/>
            <person name="Harmon-Smith M."/>
            <person name="Lail K."/>
            <person name="Tice H."/>
            <person name="Grimwood J."/>
            <person name="Bruce D."/>
            <person name="Barry K."/>
            <person name="Shu S."/>
            <person name="Lindquist E."/>
            <person name="Wang M."/>
            <person name="Pitluck S."/>
            <person name="Vogel J.P."/>
            <person name="Garvin D.F."/>
            <person name="Mockler T.C."/>
            <person name="Schmutz J."/>
            <person name="Rokhsar D."/>
            <person name="Bevan M.W."/>
        </authorList>
    </citation>
    <scope>NUCLEOTIDE SEQUENCE</scope>
    <source>
        <strain evidence="4">Bd21</strain>
    </source>
</reference>
<name>A0A2K2CMS7_BRADI</name>
<dbReference type="AlphaFoldDB" id="A0A2K2CMS7"/>
<reference evidence="5" key="3">
    <citation type="submission" date="2018-08" db="UniProtKB">
        <authorList>
            <consortium name="EnsemblPlants"/>
        </authorList>
    </citation>
    <scope>IDENTIFICATION</scope>
    <source>
        <strain evidence="5">cv. Bd21</strain>
    </source>
</reference>
<evidence type="ECO:0000256" key="1">
    <source>
        <dbReference type="PROSITE-ProRule" id="PRU00047"/>
    </source>
</evidence>
<keyword evidence="1" id="KW-0863">Zinc-finger</keyword>
<dbReference type="PANTHER" id="PTHR33170">
    <property type="entry name" value="DUF4283 DOMAIN-CONTAINING PROTEIN-RELATED"/>
    <property type="match status" value="1"/>
</dbReference>
<accession>A0A2K2CMS7</accession>
<feature type="region of interest" description="Disordered" evidence="2">
    <location>
        <begin position="97"/>
        <end position="190"/>
    </location>
</feature>
<dbReference type="SMART" id="SM00343">
    <property type="entry name" value="ZnF_C2HC"/>
    <property type="match status" value="1"/>
</dbReference>
<feature type="compositionally biased region" description="Basic and acidic residues" evidence="2">
    <location>
        <begin position="122"/>
        <end position="135"/>
    </location>
</feature>
<proteinExistence type="predicted"/>
<dbReference type="SUPFAM" id="SSF57756">
    <property type="entry name" value="Retrovirus zinc finger-like domains"/>
    <property type="match status" value="1"/>
</dbReference>
<feature type="domain" description="CCHC-type" evidence="3">
    <location>
        <begin position="203"/>
        <end position="216"/>
    </location>
</feature>
<dbReference type="Proteomes" id="UP000008810">
    <property type="component" value="Chromosome 4"/>
</dbReference>
<dbReference type="PROSITE" id="PS50158">
    <property type="entry name" value="ZF_CCHC"/>
    <property type="match status" value="1"/>
</dbReference>
<evidence type="ECO:0000256" key="2">
    <source>
        <dbReference type="SAM" id="MobiDB-lite"/>
    </source>
</evidence>
<evidence type="ECO:0000313" key="4">
    <source>
        <dbReference type="EMBL" id="PNT63319.1"/>
    </source>
</evidence>
<evidence type="ECO:0000259" key="3">
    <source>
        <dbReference type="PROSITE" id="PS50158"/>
    </source>
</evidence>
<keyword evidence="1" id="KW-0479">Metal-binding</keyword>
<dbReference type="EnsemblPlants" id="PNT63319">
    <property type="protein sequence ID" value="PNT63319"/>
    <property type="gene ID" value="BRADI_4g14118v3"/>
</dbReference>
<dbReference type="GO" id="GO:0008270">
    <property type="term" value="F:zinc ion binding"/>
    <property type="evidence" value="ECO:0007669"/>
    <property type="project" value="UniProtKB-KW"/>
</dbReference>
<dbReference type="OrthoDB" id="671874at2759"/>